<dbReference type="STRING" id="1413210.U472_12655"/>
<sequence length="151" mass="17584">MQVRITVLKSNQIDIINKLTKIEKEAFGEGGLNQWGLVPMIYHGLVYVIWLDKEPVGLAEYIRDMEDLEKGYLYGLAISKRHQGKGFGSKLLDYSLRDLSKREIKKVELTVDPNNQNAVYIYQHKFGFNKIDYRKNEYGLGEDRLIMELKL</sequence>
<protein>
    <submittedName>
        <fullName evidence="4">Ribosomal-protein-alanine N-acetyltransferase</fullName>
    </submittedName>
</protein>
<dbReference type="AlphaFoldDB" id="A0A285G5Q2"/>
<dbReference type="EMBL" id="OBDZ01000005">
    <property type="protein sequence ID" value="SNY18855.1"/>
    <property type="molecule type" value="Genomic_DNA"/>
</dbReference>
<dbReference type="RefSeq" id="WP_253250670.1">
    <property type="nucleotide sequence ID" value="NZ_OBDZ01000005.1"/>
</dbReference>
<dbReference type="Pfam" id="PF00583">
    <property type="entry name" value="Acetyltransf_1"/>
    <property type="match status" value="1"/>
</dbReference>
<keyword evidence="2" id="KW-0012">Acyltransferase</keyword>
<reference evidence="5" key="1">
    <citation type="submission" date="2017-09" db="EMBL/GenBank/DDBJ databases">
        <authorList>
            <person name="Varghese N."/>
            <person name="Submissions S."/>
        </authorList>
    </citation>
    <scope>NUCLEOTIDE SEQUENCE [LARGE SCALE GENOMIC DNA]</scope>
    <source>
        <strain evidence="5">MSL47</strain>
    </source>
</reference>
<organism evidence="4 5">
    <name type="scientific">Orenia metallireducens</name>
    <dbReference type="NCBI Taxonomy" id="1413210"/>
    <lineage>
        <taxon>Bacteria</taxon>
        <taxon>Bacillati</taxon>
        <taxon>Bacillota</taxon>
        <taxon>Clostridia</taxon>
        <taxon>Halanaerobiales</taxon>
        <taxon>Halobacteroidaceae</taxon>
        <taxon>Orenia</taxon>
    </lineage>
</organism>
<evidence type="ECO:0000259" key="3">
    <source>
        <dbReference type="PROSITE" id="PS51186"/>
    </source>
</evidence>
<evidence type="ECO:0000256" key="1">
    <source>
        <dbReference type="ARBA" id="ARBA00022679"/>
    </source>
</evidence>
<dbReference type="SUPFAM" id="SSF55729">
    <property type="entry name" value="Acyl-CoA N-acyltransferases (Nat)"/>
    <property type="match status" value="1"/>
</dbReference>
<keyword evidence="1 4" id="KW-0808">Transferase</keyword>
<dbReference type="GO" id="GO:0016747">
    <property type="term" value="F:acyltransferase activity, transferring groups other than amino-acyl groups"/>
    <property type="evidence" value="ECO:0007669"/>
    <property type="project" value="InterPro"/>
</dbReference>
<name>A0A285G5Q2_9FIRM</name>
<evidence type="ECO:0000256" key="2">
    <source>
        <dbReference type="ARBA" id="ARBA00023315"/>
    </source>
</evidence>
<dbReference type="PANTHER" id="PTHR43420:SF12">
    <property type="entry name" value="N-ACETYLTRANSFERASE DOMAIN-CONTAINING PROTEIN"/>
    <property type="match status" value="1"/>
</dbReference>
<evidence type="ECO:0000313" key="4">
    <source>
        <dbReference type="EMBL" id="SNY18855.1"/>
    </source>
</evidence>
<proteinExistence type="predicted"/>
<dbReference type="Gene3D" id="3.40.630.30">
    <property type="match status" value="1"/>
</dbReference>
<dbReference type="InterPro" id="IPR050680">
    <property type="entry name" value="YpeA/RimI_acetyltransf"/>
</dbReference>
<dbReference type="PROSITE" id="PS51186">
    <property type="entry name" value="GNAT"/>
    <property type="match status" value="1"/>
</dbReference>
<gene>
    <name evidence="4" type="ORF">SAMN06265827_10525</name>
</gene>
<dbReference type="InterPro" id="IPR016181">
    <property type="entry name" value="Acyl_CoA_acyltransferase"/>
</dbReference>
<keyword evidence="5" id="KW-1185">Reference proteome</keyword>
<dbReference type="CDD" id="cd04301">
    <property type="entry name" value="NAT_SF"/>
    <property type="match status" value="1"/>
</dbReference>
<dbReference type="Proteomes" id="UP000219573">
    <property type="component" value="Unassembled WGS sequence"/>
</dbReference>
<dbReference type="PANTHER" id="PTHR43420">
    <property type="entry name" value="ACETYLTRANSFERASE"/>
    <property type="match status" value="1"/>
</dbReference>
<feature type="domain" description="N-acetyltransferase" evidence="3">
    <location>
        <begin position="6"/>
        <end position="151"/>
    </location>
</feature>
<evidence type="ECO:0000313" key="5">
    <source>
        <dbReference type="Proteomes" id="UP000219573"/>
    </source>
</evidence>
<dbReference type="InterPro" id="IPR000182">
    <property type="entry name" value="GNAT_dom"/>
</dbReference>
<accession>A0A285G5Q2</accession>